<accession>A0A817A0B9</accession>
<evidence type="ECO:0000313" key="4">
    <source>
        <dbReference type="EMBL" id="CAF2235348.1"/>
    </source>
</evidence>
<keyword evidence="2" id="KW-0732">Signal</keyword>
<comment type="caution">
    <text evidence="4">The sequence shown here is derived from an EMBL/GenBank/DDBJ whole genome shotgun (WGS) entry which is preliminary data.</text>
</comment>
<dbReference type="Pfam" id="PF18312">
    <property type="entry name" value="ScsC_N"/>
    <property type="match status" value="1"/>
</dbReference>
<dbReference type="AlphaFoldDB" id="A0A817A0B9"/>
<dbReference type="InterPro" id="IPR036249">
    <property type="entry name" value="Thioredoxin-like_sf"/>
</dbReference>
<name>A0A817A0B9_9BILA</name>
<dbReference type="InterPro" id="IPR001853">
    <property type="entry name" value="DSBA-like_thioredoxin_dom"/>
</dbReference>
<reference evidence="4" key="1">
    <citation type="submission" date="2021-02" db="EMBL/GenBank/DDBJ databases">
        <authorList>
            <person name="Nowell W R."/>
        </authorList>
    </citation>
    <scope>NUCLEOTIDE SEQUENCE</scope>
</reference>
<dbReference type="PANTHER" id="PTHR35272">
    <property type="entry name" value="THIOL:DISULFIDE INTERCHANGE PROTEIN DSBC-RELATED"/>
    <property type="match status" value="1"/>
</dbReference>
<feature type="chain" id="PRO_5032582542" description="Thioredoxin domain-containing protein" evidence="2">
    <location>
        <begin position="27"/>
        <end position="311"/>
    </location>
</feature>
<gene>
    <name evidence="4" type="ORF">XDN619_LOCUS34555</name>
</gene>
<dbReference type="EMBL" id="CAJNRG010017616">
    <property type="protein sequence ID" value="CAF2235348.1"/>
    <property type="molecule type" value="Genomic_DNA"/>
</dbReference>
<feature type="domain" description="Thioredoxin" evidence="3">
    <location>
        <begin position="33"/>
        <end position="272"/>
    </location>
</feature>
<dbReference type="Gene3D" id="3.40.30.10">
    <property type="entry name" value="Glutaredoxin"/>
    <property type="match status" value="1"/>
</dbReference>
<feature type="region of interest" description="Disordered" evidence="1">
    <location>
        <begin position="278"/>
        <end position="311"/>
    </location>
</feature>
<feature type="compositionally biased region" description="Basic and acidic residues" evidence="1">
    <location>
        <begin position="293"/>
        <end position="311"/>
    </location>
</feature>
<dbReference type="GO" id="GO:0016491">
    <property type="term" value="F:oxidoreductase activity"/>
    <property type="evidence" value="ECO:0007669"/>
    <property type="project" value="InterPro"/>
</dbReference>
<dbReference type="PANTHER" id="PTHR35272:SF3">
    <property type="entry name" value="THIOL:DISULFIDE INTERCHANGE PROTEIN DSBC"/>
    <property type="match status" value="1"/>
</dbReference>
<dbReference type="CDD" id="cd03023">
    <property type="entry name" value="DsbA_Com1_like"/>
    <property type="match status" value="1"/>
</dbReference>
<dbReference type="Pfam" id="PF01323">
    <property type="entry name" value="DSBA"/>
    <property type="match status" value="1"/>
</dbReference>
<dbReference type="InterPro" id="IPR041205">
    <property type="entry name" value="ScsC_N"/>
</dbReference>
<evidence type="ECO:0000313" key="5">
    <source>
        <dbReference type="Proteomes" id="UP000663887"/>
    </source>
</evidence>
<protein>
    <recommendedName>
        <fullName evidence="3">Thioredoxin domain-containing protein</fullName>
    </recommendedName>
</protein>
<feature type="signal peptide" evidence="2">
    <location>
        <begin position="1"/>
        <end position="26"/>
    </location>
</feature>
<dbReference type="InterPro" id="IPR013766">
    <property type="entry name" value="Thioredoxin_domain"/>
</dbReference>
<evidence type="ECO:0000256" key="2">
    <source>
        <dbReference type="SAM" id="SignalP"/>
    </source>
</evidence>
<dbReference type="InterPro" id="IPR051470">
    <property type="entry name" value="Thiol:disulfide_interchange"/>
</dbReference>
<dbReference type="PROSITE" id="PS51352">
    <property type="entry name" value="THIOREDOXIN_2"/>
    <property type="match status" value="1"/>
</dbReference>
<sequence length="311" mass="34887">MQKIFNSILIIIFLVLVGLFAYKTLGTHEVSKVSIASTSPNDENKTTPNKVNEFKFNEDEFNKKIHDYILNHPEVLIESIESLQRKKMEDSNKQAADYLLENKATIEDDGTPPMFGNKDGDITIVVFYDYNCSFCKQANEITNEILASDQGVKIIFRPLPILGGTSMYATKIALAVHKISEDKFPLIHNEMMKMKPITEEGVKALLVAHDIDYKIVDNELNSFSIKQLIAKNFDLAKSLGIKGAPSYVVNGIFIPGLIDKERFTAIIGEVRQIAAQTQNTEKTGINNDLTAPEDQKSEDPKQKEESEKIAK</sequence>
<dbReference type="Proteomes" id="UP000663887">
    <property type="component" value="Unassembled WGS sequence"/>
</dbReference>
<feature type="compositionally biased region" description="Polar residues" evidence="1">
    <location>
        <begin position="278"/>
        <end position="289"/>
    </location>
</feature>
<evidence type="ECO:0000259" key="3">
    <source>
        <dbReference type="PROSITE" id="PS51352"/>
    </source>
</evidence>
<proteinExistence type="predicted"/>
<dbReference type="SUPFAM" id="SSF52833">
    <property type="entry name" value="Thioredoxin-like"/>
    <property type="match status" value="1"/>
</dbReference>
<organism evidence="4 5">
    <name type="scientific">Rotaria magnacalcarata</name>
    <dbReference type="NCBI Taxonomy" id="392030"/>
    <lineage>
        <taxon>Eukaryota</taxon>
        <taxon>Metazoa</taxon>
        <taxon>Spiralia</taxon>
        <taxon>Gnathifera</taxon>
        <taxon>Rotifera</taxon>
        <taxon>Eurotatoria</taxon>
        <taxon>Bdelloidea</taxon>
        <taxon>Philodinida</taxon>
        <taxon>Philodinidae</taxon>
        <taxon>Rotaria</taxon>
    </lineage>
</organism>
<evidence type="ECO:0000256" key="1">
    <source>
        <dbReference type="SAM" id="MobiDB-lite"/>
    </source>
</evidence>